<organism evidence="2">
    <name type="scientific">Magallana gigas</name>
    <name type="common">Pacific oyster</name>
    <name type="synonym">Crassostrea gigas</name>
    <dbReference type="NCBI Taxonomy" id="29159"/>
    <lineage>
        <taxon>Eukaryota</taxon>
        <taxon>Metazoa</taxon>
        <taxon>Spiralia</taxon>
        <taxon>Lophotrochozoa</taxon>
        <taxon>Mollusca</taxon>
        <taxon>Bivalvia</taxon>
        <taxon>Autobranchia</taxon>
        <taxon>Pteriomorphia</taxon>
        <taxon>Ostreida</taxon>
        <taxon>Ostreoidea</taxon>
        <taxon>Ostreidae</taxon>
        <taxon>Magallana</taxon>
    </lineage>
</organism>
<dbReference type="InParanoid" id="K1QXH7"/>
<name>K1QXH7_MAGGI</name>
<accession>K1QXH7</accession>
<dbReference type="EMBL" id="JH816008">
    <property type="protein sequence ID" value="EKC38403.1"/>
    <property type="molecule type" value="Genomic_DNA"/>
</dbReference>
<feature type="compositionally biased region" description="Polar residues" evidence="1">
    <location>
        <begin position="115"/>
        <end position="130"/>
    </location>
</feature>
<evidence type="ECO:0000313" key="2">
    <source>
        <dbReference type="EMBL" id="EKC38403.1"/>
    </source>
</evidence>
<evidence type="ECO:0000256" key="1">
    <source>
        <dbReference type="SAM" id="MobiDB-lite"/>
    </source>
</evidence>
<feature type="compositionally biased region" description="Polar residues" evidence="1">
    <location>
        <begin position="1"/>
        <end position="10"/>
    </location>
</feature>
<feature type="compositionally biased region" description="Basic and acidic residues" evidence="1">
    <location>
        <begin position="145"/>
        <end position="155"/>
    </location>
</feature>
<proteinExistence type="predicted"/>
<reference evidence="2" key="1">
    <citation type="journal article" date="2012" name="Nature">
        <title>The oyster genome reveals stress adaptation and complexity of shell formation.</title>
        <authorList>
            <person name="Zhang G."/>
            <person name="Fang X."/>
            <person name="Guo X."/>
            <person name="Li L."/>
            <person name="Luo R."/>
            <person name="Xu F."/>
            <person name="Yang P."/>
            <person name="Zhang L."/>
            <person name="Wang X."/>
            <person name="Qi H."/>
            <person name="Xiong Z."/>
            <person name="Que H."/>
            <person name="Xie Y."/>
            <person name="Holland P.W."/>
            <person name="Paps J."/>
            <person name="Zhu Y."/>
            <person name="Wu F."/>
            <person name="Chen Y."/>
            <person name="Wang J."/>
            <person name="Peng C."/>
            <person name="Meng J."/>
            <person name="Yang L."/>
            <person name="Liu J."/>
            <person name="Wen B."/>
            <person name="Zhang N."/>
            <person name="Huang Z."/>
            <person name="Zhu Q."/>
            <person name="Feng Y."/>
            <person name="Mount A."/>
            <person name="Hedgecock D."/>
            <person name="Xu Z."/>
            <person name="Liu Y."/>
            <person name="Domazet-Loso T."/>
            <person name="Du Y."/>
            <person name="Sun X."/>
            <person name="Zhang S."/>
            <person name="Liu B."/>
            <person name="Cheng P."/>
            <person name="Jiang X."/>
            <person name="Li J."/>
            <person name="Fan D."/>
            <person name="Wang W."/>
            <person name="Fu W."/>
            <person name="Wang T."/>
            <person name="Wang B."/>
            <person name="Zhang J."/>
            <person name="Peng Z."/>
            <person name="Li Y."/>
            <person name="Li N."/>
            <person name="Wang J."/>
            <person name="Chen M."/>
            <person name="He Y."/>
            <person name="Tan F."/>
            <person name="Song X."/>
            <person name="Zheng Q."/>
            <person name="Huang R."/>
            <person name="Yang H."/>
            <person name="Du X."/>
            <person name="Chen L."/>
            <person name="Yang M."/>
            <person name="Gaffney P.M."/>
            <person name="Wang S."/>
            <person name="Luo L."/>
            <person name="She Z."/>
            <person name="Ming Y."/>
            <person name="Huang W."/>
            <person name="Zhang S."/>
            <person name="Huang B."/>
            <person name="Zhang Y."/>
            <person name="Qu T."/>
            <person name="Ni P."/>
            <person name="Miao G."/>
            <person name="Wang J."/>
            <person name="Wang Q."/>
            <person name="Steinberg C.E."/>
            <person name="Wang H."/>
            <person name="Li N."/>
            <person name="Qian L."/>
            <person name="Zhang G."/>
            <person name="Li Y."/>
            <person name="Yang H."/>
            <person name="Liu X."/>
            <person name="Wang J."/>
            <person name="Yin Y."/>
            <person name="Wang J."/>
        </authorList>
    </citation>
    <scope>NUCLEOTIDE SEQUENCE [LARGE SCALE GENOMIC DNA]</scope>
    <source>
        <strain evidence="2">05x7-T-G4-1.051#20</strain>
    </source>
</reference>
<dbReference type="AlphaFoldDB" id="K1QXH7"/>
<feature type="region of interest" description="Disordered" evidence="1">
    <location>
        <begin position="1"/>
        <end position="170"/>
    </location>
</feature>
<protein>
    <submittedName>
        <fullName evidence="2">DNA replication licensing factor mcm4-B</fullName>
    </submittedName>
</protein>
<gene>
    <name evidence="2" type="ORF">CGI_10002989</name>
</gene>
<feature type="compositionally biased region" description="Polar residues" evidence="1">
    <location>
        <begin position="87"/>
        <end position="105"/>
    </location>
</feature>
<dbReference type="HOGENOM" id="CLU_1572126_0_0_1"/>
<sequence>MTMDWTTDQFVMSDPLTPRRRSKRGRTEEDPSSPSQANGVEEPVTPSSTRSSARKTRTSQDETTSPPAKGPRIDSSPGGDLEPLPSSPQSGGVSQERSLFSSPPQSRLGAPTSEIDLSSPLNYGTPSSRTGGPLTPGAAATPIRSRPDVRSDRKIRQVTIGGSDPSVRFQ</sequence>